<reference evidence="2" key="1">
    <citation type="submission" date="2023-06" db="EMBL/GenBank/DDBJ databases">
        <title>Genomic Diversity of Vibrio spp. and Metagenomic Analysis of Pathogens in Florida Gulf Coastal Waters Following Hurricane Ian.</title>
        <authorList>
            <person name="Brumfield K.D."/>
        </authorList>
    </citation>
    <scope>NUCLEOTIDE SEQUENCE</scope>
    <source>
        <strain evidence="2">WBS2B-138</strain>
    </source>
</reference>
<feature type="region of interest" description="Disordered" evidence="1">
    <location>
        <begin position="35"/>
        <end position="58"/>
    </location>
</feature>
<dbReference type="EMBL" id="JAUHGG010000007">
    <property type="protein sequence ID" value="MDS1822746.1"/>
    <property type="molecule type" value="Genomic_DNA"/>
</dbReference>
<sequence length="58" mass="6739">MNNKKTYIELLKISIKLDAFTQSINEEVGRLKTLAESQEPEPQKVKPRDKEFYGTNIL</sequence>
<protein>
    <submittedName>
        <fullName evidence="2">Uncharacterized protein</fullName>
    </submittedName>
</protein>
<gene>
    <name evidence="2" type="ORF">QX249_19080</name>
</gene>
<feature type="compositionally biased region" description="Basic and acidic residues" evidence="1">
    <location>
        <begin position="41"/>
        <end position="52"/>
    </location>
</feature>
<name>A0AAW8Q2P4_VIBPH</name>
<dbReference type="AlphaFoldDB" id="A0AAW8Q2P4"/>
<evidence type="ECO:0000313" key="2">
    <source>
        <dbReference type="EMBL" id="MDS1822746.1"/>
    </source>
</evidence>
<evidence type="ECO:0000313" key="3">
    <source>
        <dbReference type="Proteomes" id="UP001253193"/>
    </source>
</evidence>
<accession>A0AAW8Q2P4</accession>
<evidence type="ECO:0000256" key="1">
    <source>
        <dbReference type="SAM" id="MobiDB-lite"/>
    </source>
</evidence>
<comment type="caution">
    <text evidence="2">The sequence shown here is derived from an EMBL/GenBank/DDBJ whole genome shotgun (WGS) entry which is preliminary data.</text>
</comment>
<dbReference type="Proteomes" id="UP001253193">
    <property type="component" value="Unassembled WGS sequence"/>
</dbReference>
<dbReference type="RefSeq" id="WP_154217806.1">
    <property type="nucleotide sequence ID" value="NZ_CP010883.1"/>
</dbReference>
<proteinExistence type="predicted"/>
<organism evidence="2 3">
    <name type="scientific">Vibrio parahaemolyticus</name>
    <dbReference type="NCBI Taxonomy" id="670"/>
    <lineage>
        <taxon>Bacteria</taxon>
        <taxon>Pseudomonadati</taxon>
        <taxon>Pseudomonadota</taxon>
        <taxon>Gammaproteobacteria</taxon>
        <taxon>Vibrionales</taxon>
        <taxon>Vibrionaceae</taxon>
        <taxon>Vibrio</taxon>
    </lineage>
</organism>